<name>A0A286UMQ4_9AGAM</name>
<dbReference type="Gene3D" id="2.70.50.30">
    <property type="entry name" value="Coagulation Factor XIII, subunit A, domain 1"/>
    <property type="match status" value="1"/>
</dbReference>
<proteinExistence type="inferred from homology"/>
<reference evidence="5 6" key="1">
    <citation type="journal article" date="2017" name="Mol. Ecol.">
        <title>Comparative and population genomic landscape of Phellinus noxius: A hypervariable fungus causing root rot in trees.</title>
        <authorList>
            <person name="Chung C.L."/>
            <person name="Lee T.J."/>
            <person name="Akiba M."/>
            <person name="Lee H.H."/>
            <person name="Kuo T.H."/>
            <person name="Liu D."/>
            <person name="Ke H.M."/>
            <person name="Yokoi T."/>
            <person name="Roa M.B."/>
            <person name="Lu M.J."/>
            <person name="Chang Y.Y."/>
            <person name="Ann P.J."/>
            <person name="Tsai J.N."/>
            <person name="Chen C.Y."/>
            <person name="Tzean S.S."/>
            <person name="Ota Y."/>
            <person name="Hattori T."/>
            <person name="Sahashi N."/>
            <person name="Liou R.F."/>
            <person name="Kikuchi T."/>
            <person name="Tsai I.J."/>
        </authorList>
    </citation>
    <scope>NUCLEOTIDE SEQUENCE [LARGE SCALE GENOMIC DNA]</scope>
    <source>
        <strain evidence="5 6">FFPRI411160</strain>
    </source>
</reference>
<dbReference type="PANTHER" id="PTHR10980">
    <property type="entry name" value="RHO GDP-DISSOCIATION INHIBITOR"/>
    <property type="match status" value="1"/>
</dbReference>
<evidence type="ECO:0000313" key="6">
    <source>
        <dbReference type="Proteomes" id="UP000217199"/>
    </source>
</evidence>
<dbReference type="Pfam" id="PF02115">
    <property type="entry name" value="Rho_GDI"/>
    <property type="match status" value="1"/>
</dbReference>
<evidence type="ECO:0000256" key="1">
    <source>
        <dbReference type="ARBA" id="ARBA00004496"/>
    </source>
</evidence>
<dbReference type="InterPro" id="IPR024792">
    <property type="entry name" value="RhoGDI_dom_sf"/>
</dbReference>
<keyword evidence="6" id="KW-1185">Reference proteome</keyword>
<dbReference type="InterPro" id="IPR014756">
    <property type="entry name" value="Ig_E-set"/>
</dbReference>
<dbReference type="EMBL" id="NBII01000003">
    <property type="protein sequence ID" value="PAV20774.1"/>
    <property type="molecule type" value="Genomic_DNA"/>
</dbReference>
<gene>
    <name evidence="5" type="ORF">PNOK_0340100</name>
</gene>
<dbReference type="FunCoup" id="A0A286UMQ4">
    <property type="interactions" value="134"/>
</dbReference>
<dbReference type="GO" id="GO:0005829">
    <property type="term" value="C:cytosol"/>
    <property type="evidence" value="ECO:0007669"/>
    <property type="project" value="TreeGrafter"/>
</dbReference>
<dbReference type="InterPro" id="IPR000406">
    <property type="entry name" value="Rho_GDI"/>
</dbReference>
<comment type="similarity">
    <text evidence="2">Belongs to the Rho GDI family.</text>
</comment>
<feature type="region of interest" description="Disordered" evidence="4">
    <location>
        <begin position="1"/>
        <end position="26"/>
    </location>
</feature>
<dbReference type="GO" id="GO:0016020">
    <property type="term" value="C:membrane"/>
    <property type="evidence" value="ECO:0007669"/>
    <property type="project" value="TreeGrafter"/>
</dbReference>
<sequence length="176" mass="19361">MSAHDDEHDLVASETPGYKVTAPAKSPEEYAQMDANDESLARWKASLGIGATPAGDASGPKVTVLSMELASPTLPPGKTIALDLQNPTALADAKKVPITIKEGVEYNVLIRFKVNHSIISVRYLQLLLSSALVSRLINWSKCSDHMVPNLTHIRVIDDDKEVYADFEWCFKLAKEW</sequence>
<comment type="caution">
    <text evidence="5">The sequence shown here is derived from an EMBL/GenBank/DDBJ whole genome shotgun (WGS) entry which is preliminary data.</text>
</comment>
<dbReference type="Proteomes" id="UP000217199">
    <property type="component" value="Unassembled WGS sequence"/>
</dbReference>
<comment type="subcellular location">
    <subcellularLocation>
        <location evidence="1">Cytoplasm</location>
    </subcellularLocation>
</comment>
<accession>A0A286UMQ4</accession>
<organism evidence="5 6">
    <name type="scientific">Pyrrhoderma noxium</name>
    <dbReference type="NCBI Taxonomy" id="2282107"/>
    <lineage>
        <taxon>Eukaryota</taxon>
        <taxon>Fungi</taxon>
        <taxon>Dikarya</taxon>
        <taxon>Basidiomycota</taxon>
        <taxon>Agaricomycotina</taxon>
        <taxon>Agaricomycetes</taxon>
        <taxon>Hymenochaetales</taxon>
        <taxon>Hymenochaetaceae</taxon>
        <taxon>Pyrrhoderma</taxon>
    </lineage>
</organism>
<evidence type="ECO:0000256" key="2">
    <source>
        <dbReference type="ARBA" id="ARBA00009758"/>
    </source>
</evidence>
<keyword evidence="3" id="KW-0963">Cytoplasm</keyword>
<dbReference type="AlphaFoldDB" id="A0A286UMQ4"/>
<protein>
    <submittedName>
        <fullName evidence="5">E set domain-containing</fullName>
    </submittedName>
</protein>
<dbReference type="GO" id="GO:0005094">
    <property type="term" value="F:Rho GDP-dissociation inhibitor activity"/>
    <property type="evidence" value="ECO:0007669"/>
    <property type="project" value="InterPro"/>
</dbReference>
<dbReference type="InParanoid" id="A0A286UMQ4"/>
<dbReference type="OrthoDB" id="1683373at2759"/>
<dbReference type="PANTHER" id="PTHR10980:SF3">
    <property type="entry name" value="LD16419P"/>
    <property type="match status" value="1"/>
</dbReference>
<evidence type="ECO:0000256" key="3">
    <source>
        <dbReference type="ARBA" id="ARBA00022490"/>
    </source>
</evidence>
<evidence type="ECO:0000256" key="4">
    <source>
        <dbReference type="SAM" id="MobiDB-lite"/>
    </source>
</evidence>
<dbReference type="GO" id="GO:0007266">
    <property type="term" value="P:Rho protein signal transduction"/>
    <property type="evidence" value="ECO:0007669"/>
    <property type="project" value="InterPro"/>
</dbReference>
<dbReference type="STRING" id="2282107.A0A286UMQ4"/>
<dbReference type="SUPFAM" id="SSF81296">
    <property type="entry name" value="E set domains"/>
    <property type="match status" value="1"/>
</dbReference>
<evidence type="ECO:0000313" key="5">
    <source>
        <dbReference type="EMBL" id="PAV20774.1"/>
    </source>
</evidence>
<feature type="compositionally biased region" description="Basic and acidic residues" evidence="4">
    <location>
        <begin position="1"/>
        <end position="11"/>
    </location>
</feature>